<gene>
    <name evidence="3" type="ORF">BN85301180</name>
</gene>
<evidence type="ECO:0000259" key="1">
    <source>
        <dbReference type="Pfam" id="PF00534"/>
    </source>
</evidence>
<dbReference type="RefSeq" id="WP_030004007.1">
    <property type="nucleotide sequence ID" value="NC_022549.1"/>
</dbReference>
<keyword evidence="3" id="KW-0808">Transferase</keyword>
<feature type="domain" description="Glycosyl transferase family 1" evidence="1">
    <location>
        <begin position="181"/>
        <end position="335"/>
    </location>
</feature>
<evidence type="ECO:0000313" key="4">
    <source>
        <dbReference type="Proteomes" id="UP000032737"/>
    </source>
</evidence>
<dbReference type="Gene3D" id="3.40.50.2000">
    <property type="entry name" value="Glycogen Phosphorylase B"/>
    <property type="match status" value="2"/>
</dbReference>
<proteinExistence type="predicted"/>
<dbReference type="STRING" id="61635.BN85301180"/>
<dbReference type="PANTHER" id="PTHR45947:SF3">
    <property type="entry name" value="SULFOQUINOVOSYL TRANSFERASE SQD2"/>
    <property type="match status" value="1"/>
</dbReference>
<dbReference type="GO" id="GO:0016757">
    <property type="term" value="F:glycosyltransferase activity"/>
    <property type="evidence" value="ECO:0007669"/>
    <property type="project" value="InterPro"/>
</dbReference>
<dbReference type="KEGG" id="abra:BN85301180"/>
<keyword evidence="4" id="KW-1185">Reference proteome</keyword>
<dbReference type="OrthoDB" id="9811239at2"/>
<dbReference type="SUPFAM" id="SSF53756">
    <property type="entry name" value="UDP-Glycosyltransferase/glycogen phosphorylase"/>
    <property type="match status" value="1"/>
</dbReference>
<evidence type="ECO:0000313" key="3">
    <source>
        <dbReference type="EMBL" id="CCV65139.1"/>
    </source>
</evidence>
<dbReference type="PANTHER" id="PTHR45947">
    <property type="entry name" value="SULFOQUINOVOSYL TRANSFERASE SQD2"/>
    <property type="match status" value="1"/>
</dbReference>
<dbReference type="InterPro" id="IPR050194">
    <property type="entry name" value="Glycosyltransferase_grp1"/>
</dbReference>
<dbReference type="AlphaFoldDB" id="U4KSL3"/>
<dbReference type="InterPro" id="IPR001296">
    <property type="entry name" value="Glyco_trans_1"/>
</dbReference>
<name>U4KSL3_9MOLU</name>
<dbReference type="InterPro" id="IPR028098">
    <property type="entry name" value="Glyco_trans_4-like_N"/>
</dbReference>
<accession>U4KSL3</accession>
<evidence type="ECO:0000259" key="2">
    <source>
        <dbReference type="Pfam" id="PF13439"/>
    </source>
</evidence>
<dbReference type="Pfam" id="PF00534">
    <property type="entry name" value="Glycos_transf_1"/>
    <property type="match status" value="1"/>
</dbReference>
<organism evidence="3 4">
    <name type="scientific">Acholeplasma brassicae</name>
    <dbReference type="NCBI Taxonomy" id="61635"/>
    <lineage>
        <taxon>Bacteria</taxon>
        <taxon>Bacillati</taxon>
        <taxon>Mycoplasmatota</taxon>
        <taxon>Mollicutes</taxon>
        <taxon>Acholeplasmatales</taxon>
        <taxon>Acholeplasmataceae</taxon>
        <taxon>Acholeplasma</taxon>
    </lineage>
</organism>
<dbReference type="Pfam" id="PF13439">
    <property type="entry name" value="Glyco_transf_4"/>
    <property type="match status" value="1"/>
</dbReference>
<reference evidence="3 4" key="1">
    <citation type="journal article" date="2013" name="J. Mol. Microbiol. Biotechnol.">
        <title>Analysis of the Complete Genomes of Acholeplasma brassicae , A. palmae and A. laidlawii and Their Comparison to the Obligate Parasites from ' Candidatus Phytoplasma'.</title>
        <authorList>
            <person name="Kube M."/>
            <person name="Siewert C."/>
            <person name="Migdoll A.M."/>
            <person name="Duduk B."/>
            <person name="Holz S."/>
            <person name="Rabus R."/>
            <person name="Seemuller E."/>
            <person name="Mitrovic J."/>
            <person name="Muller I."/>
            <person name="Buttner C."/>
            <person name="Reinhardt R."/>
        </authorList>
    </citation>
    <scope>NUCLEOTIDE SEQUENCE [LARGE SCALE GENOMIC DNA]</scope>
    <source>
        <strain evidence="4">0502</strain>
    </source>
</reference>
<feature type="domain" description="Glycosyltransferase subfamily 4-like N-terminal" evidence="2">
    <location>
        <begin position="13"/>
        <end position="168"/>
    </location>
</feature>
<dbReference type="EMBL" id="FO681348">
    <property type="protein sequence ID" value="CCV65139.1"/>
    <property type="molecule type" value="Genomic_DNA"/>
</dbReference>
<dbReference type="Proteomes" id="UP000032737">
    <property type="component" value="Chromosome"/>
</dbReference>
<dbReference type="HOGENOM" id="CLU_009583_0_3_14"/>
<protein>
    <submittedName>
        <fullName evidence="3">Glycosyltransferase</fullName>
    </submittedName>
</protein>
<sequence>MIKIAFIIPSLEMGGSEQKVIDLASGLDPKVFKPIIITVTKFGALLPKAEALGIRVLCTNKKGKFDFSVKNRIAKILKDGQIDIVQVFTSTGKIWGRLGAIKNHTKVIISTEESLFRNGFIDRFLERRLNSKTDWIIANSQATKRSALGATKISETKYQVIHNGIRLEPFLSSKPTSAIRTSKDEFIITTVARFDPRKRLDLLIDAFSKCPSHTKLVLIGSGKLDQALKDQVKGLNLESRVAFLGTRNDIPTLLKESDLFVLPSDEEGFGNVILEAMASNLAVVASNVGGIPEIIQHERNGLLFEKGNLEALTNSINRMIDDHLLREKLKTQASKDVYQYRLNEMVKAHEKTYLMLYQSKVK</sequence>